<gene>
    <name evidence="1" type="ORF">EVAR_65098_1</name>
</gene>
<name>A0A4C1Z303_EUMVA</name>
<evidence type="ECO:0000313" key="2">
    <source>
        <dbReference type="Proteomes" id="UP000299102"/>
    </source>
</evidence>
<evidence type="ECO:0000313" key="1">
    <source>
        <dbReference type="EMBL" id="GBP81920.1"/>
    </source>
</evidence>
<keyword evidence="2" id="KW-1185">Reference proteome</keyword>
<comment type="caution">
    <text evidence="1">The sequence shown here is derived from an EMBL/GenBank/DDBJ whole genome shotgun (WGS) entry which is preliminary data.</text>
</comment>
<organism evidence="1 2">
    <name type="scientific">Eumeta variegata</name>
    <name type="common">Bagworm moth</name>
    <name type="synonym">Eumeta japonica</name>
    <dbReference type="NCBI Taxonomy" id="151549"/>
    <lineage>
        <taxon>Eukaryota</taxon>
        <taxon>Metazoa</taxon>
        <taxon>Ecdysozoa</taxon>
        <taxon>Arthropoda</taxon>
        <taxon>Hexapoda</taxon>
        <taxon>Insecta</taxon>
        <taxon>Pterygota</taxon>
        <taxon>Neoptera</taxon>
        <taxon>Endopterygota</taxon>
        <taxon>Lepidoptera</taxon>
        <taxon>Glossata</taxon>
        <taxon>Ditrysia</taxon>
        <taxon>Tineoidea</taxon>
        <taxon>Psychidae</taxon>
        <taxon>Oiketicinae</taxon>
        <taxon>Eumeta</taxon>
    </lineage>
</organism>
<dbReference type="AlphaFoldDB" id="A0A4C1Z303"/>
<dbReference type="Proteomes" id="UP000299102">
    <property type="component" value="Unassembled WGS sequence"/>
</dbReference>
<reference evidence="1 2" key="1">
    <citation type="journal article" date="2019" name="Commun. Biol.">
        <title>The bagworm genome reveals a unique fibroin gene that provides high tensile strength.</title>
        <authorList>
            <person name="Kono N."/>
            <person name="Nakamura H."/>
            <person name="Ohtoshi R."/>
            <person name="Tomita M."/>
            <person name="Numata K."/>
            <person name="Arakawa K."/>
        </authorList>
    </citation>
    <scope>NUCLEOTIDE SEQUENCE [LARGE SCALE GENOMIC DNA]</scope>
</reference>
<proteinExistence type="predicted"/>
<protein>
    <submittedName>
        <fullName evidence="1">Uncharacterized protein</fullName>
    </submittedName>
</protein>
<dbReference type="OrthoDB" id="426210at2759"/>
<dbReference type="EMBL" id="BGZK01001537">
    <property type="protein sequence ID" value="GBP81920.1"/>
    <property type="molecule type" value="Genomic_DNA"/>
</dbReference>
<sequence>MQDKSVLLTKLHLYEAQPIPTGYPISTQKNGNTLVTPLKLRVSIDDGDHPLSGGSRSHVSLGNTKKRKGGVKGRARDLLASYLTNRVQKIDVNNIRSSGSVVRMGEPQGSILDFILKWIWIHFNMKRGIKACRHYCIPRSYFR</sequence>
<accession>A0A4C1Z303</accession>